<reference evidence="8" key="1">
    <citation type="submission" date="2023-07" db="EMBL/GenBank/DDBJ databases">
        <title>Chromosome-level Genome Assembly of Striped Snakehead (Channa striata).</title>
        <authorList>
            <person name="Liu H."/>
        </authorList>
    </citation>
    <scope>NUCLEOTIDE SEQUENCE</scope>
    <source>
        <strain evidence="8">Gz</strain>
        <tissue evidence="8">Muscle</tissue>
    </source>
</reference>
<comment type="similarity">
    <text evidence="3">Belongs to the complex I LYR family. LYRM9 subfamily.</text>
</comment>
<evidence type="ECO:0000256" key="4">
    <source>
        <dbReference type="PROSITE-ProRule" id="PRU00192"/>
    </source>
</evidence>
<dbReference type="Pfam" id="PF05347">
    <property type="entry name" value="Complex1_LYR"/>
    <property type="match status" value="1"/>
</dbReference>
<evidence type="ECO:0008006" key="10">
    <source>
        <dbReference type="Google" id="ProtNLM"/>
    </source>
</evidence>
<dbReference type="Gene3D" id="2.30.29.30">
    <property type="entry name" value="Pleckstrin-homology domain (PH domain)/Phosphotyrosine-binding domain (PTB)"/>
    <property type="match status" value="1"/>
</dbReference>
<evidence type="ECO:0000256" key="2">
    <source>
        <dbReference type="ARBA" id="ARBA00022658"/>
    </source>
</evidence>
<dbReference type="InterPro" id="IPR047270">
    <property type="entry name" value="PH_ephexin"/>
</dbReference>
<sequence length="903" mass="102771">MAKTFLQVPPESNRFSLNHLCKKTELESFTMSVTALFRGKWGHKSQEPTEKQAAAVVAPSHEEDDDEDDSHAGFTREPIRRNSRFYRSMRKKRLVSSEQSENSNRLGSDNSPSHRTGDASPNAPLPHKSPLLPGARRIQPLSQPHHSRTVLPSNGEASSRHALYNKDAVDRRKGGVGGGSVNISAASDSRHRDFTADMITYRTHGIDSRDIKKLSEQTAAACSVQEVRGTTMSRQEPSSEGPDQENANLRLLSNGQSSQTICHSLNIVKNIAFLYQEYRDTSKQQEIEQRRQQENLCPEVRAGEAAAEESGVVSPPALQLQLRNSARSLSLWQNLEAVQASGLLGQLPHKEIIMQEAMFELVTSEASYYKSLEILETHFLRNPVLINTLSQSDMHFLFSNIEEVMKASERFLMDLEHRIEKSILISDVCDIVYHHAVEHFSVFIKYVINQVYQEKNYRRILEGNQAFRETMAALEKHPRVRGLSFTSFLILPFQRITRLKLLVQNILKKAEENSEREANAIKAHQQLEQIVKECNEGVRKMSRTEELISIEKTLEFKSKSVPIISHSRWLLKKGEVQLMAGPKSTRTMRSRKLYQPVYLFLFNNLLLVTKPSSSGDKFQVLDSCTRAMLRTEDLEDQGQMLAYVFNLKLLENQEERPVNYMLKTASMSDKLRWMCTLTPNRRTRFMSTSAHQADSPQVQCIQSYSSQEPDELSIEMADVLNLLERTDDGWMMGERLHDGERGWFPSRVVEEIQSKEVRAQNLREAFRIQQAQEGGGGPQTGTRVGLRAGRRTPKVSSFSSPWIDQMGESSDSCQTRGQLISGERGMPPLAGAELIQTPVQLYRYLLRCCRLLPTAAMQQHYRHAIKQGYNSHSDEDDPDRIKMIIHRAVADADWILDKYTKKK</sequence>
<feature type="domain" description="DH" evidence="7">
    <location>
        <begin position="353"/>
        <end position="537"/>
    </location>
</feature>
<dbReference type="CDD" id="cd11939">
    <property type="entry name" value="SH3_ephexin1"/>
    <property type="match status" value="1"/>
</dbReference>
<dbReference type="Pfam" id="PF00621">
    <property type="entry name" value="RhoGEF"/>
    <property type="match status" value="1"/>
</dbReference>
<evidence type="ECO:0000259" key="7">
    <source>
        <dbReference type="PROSITE" id="PS50010"/>
    </source>
</evidence>
<dbReference type="Pfam" id="PF00018">
    <property type="entry name" value="SH3_1"/>
    <property type="match status" value="1"/>
</dbReference>
<accession>A0AA88MYX5</accession>
<evidence type="ECO:0000256" key="5">
    <source>
        <dbReference type="SAM" id="MobiDB-lite"/>
    </source>
</evidence>
<dbReference type="SUPFAM" id="SSF48065">
    <property type="entry name" value="DBL homology domain (DH-domain)"/>
    <property type="match status" value="1"/>
</dbReference>
<dbReference type="Gene3D" id="1.20.900.10">
    <property type="entry name" value="Dbl homology (DH) domain"/>
    <property type="match status" value="1"/>
</dbReference>
<dbReference type="PANTHER" id="PTHR12845:SF8">
    <property type="entry name" value="EPHEXIN-1"/>
    <property type="match status" value="1"/>
</dbReference>
<keyword evidence="1 4" id="KW-0728">SH3 domain</keyword>
<feature type="region of interest" description="Disordered" evidence="5">
    <location>
        <begin position="771"/>
        <end position="815"/>
    </location>
</feature>
<dbReference type="InterPro" id="IPR000219">
    <property type="entry name" value="DH_dom"/>
</dbReference>
<comment type="caution">
    <text evidence="8">The sequence shown here is derived from an EMBL/GenBank/DDBJ whole genome shotgun (WGS) entry which is preliminary data.</text>
</comment>
<dbReference type="CDD" id="cd01221">
    <property type="entry name" value="PH_ephexin"/>
    <property type="match status" value="1"/>
</dbReference>
<dbReference type="InterPro" id="IPR035899">
    <property type="entry name" value="DBL_dom_sf"/>
</dbReference>
<feature type="compositionally biased region" description="Polar residues" evidence="5">
    <location>
        <begin position="96"/>
        <end position="114"/>
    </location>
</feature>
<evidence type="ECO:0000313" key="9">
    <source>
        <dbReference type="Proteomes" id="UP001187415"/>
    </source>
</evidence>
<evidence type="ECO:0000313" key="8">
    <source>
        <dbReference type="EMBL" id="KAK2847577.1"/>
    </source>
</evidence>
<dbReference type="InterPro" id="IPR011993">
    <property type="entry name" value="PH-like_dom_sf"/>
</dbReference>
<dbReference type="Proteomes" id="UP001187415">
    <property type="component" value="Unassembled WGS sequence"/>
</dbReference>
<feature type="region of interest" description="Disordered" evidence="5">
    <location>
        <begin position="222"/>
        <end position="247"/>
    </location>
</feature>
<dbReference type="InterPro" id="IPR001452">
    <property type="entry name" value="SH3_domain"/>
</dbReference>
<dbReference type="FunFam" id="1.20.900.10:FF:000007">
    <property type="entry name" value="rho guanine nucleotide exchange factor 19"/>
    <property type="match status" value="1"/>
</dbReference>
<dbReference type="AlphaFoldDB" id="A0AA88MYX5"/>
<gene>
    <name evidence="8" type="ORF">Q5P01_010576</name>
</gene>
<protein>
    <recommendedName>
        <fullName evidence="10">Neuronal guanine nucleotide exchange factor</fullName>
    </recommendedName>
</protein>
<feature type="compositionally biased region" description="Basic residues" evidence="5">
    <location>
        <begin position="81"/>
        <end position="94"/>
    </location>
</feature>
<dbReference type="PROSITE" id="PS50010">
    <property type="entry name" value="DH_2"/>
    <property type="match status" value="1"/>
</dbReference>
<dbReference type="GO" id="GO:0005085">
    <property type="term" value="F:guanyl-nucleotide exchange factor activity"/>
    <property type="evidence" value="ECO:0007669"/>
    <property type="project" value="UniProtKB-KW"/>
</dbReference>
<dbReference type="CDD" id="cd00160">
    <property type="entry name" value="RhoGEF"/>
    <property type="match status" value="1"/>
</dbReference>
<dbReference type="SUPFAM" id="SSF50729">
    <property type="entry name" value="PH domain-like"/>
    <property type="match status" value="1"/>
</dbReference>
<name>A0AA88MYX5_CHASR</name>
<feature type="compositionally biased region" description="Polar residues" evidence="5">
    <location>
        <begin position="140"/>
        <end position="157"/>
    </location>
</feature>
<dbReference type="SUPFAM" id="SSF50044">
    <property type="entry name" value="SH3-domain"/>
    <property type="match status" value="1"/>
</dbReference>
<evidence type="ECO:0000259" key="6">
    <source>
        <dbReference type="PROSITE" id="PS50002"/>
    </source>
</evidence>
<dbReference type="InterPro" id="IPR036028">
    <property type="entry name" value="SH3-like_dom_sf"/>
</dbReference>
<dbReference type="InterPro" id="IPR047271">
    <property type="entry name" value="Ephexin-like"/>
</dbReference>
<dbReference type="SMART" id="SM00326">
    <property type="entry name" value="SH3"/>
    <property type="match status" value="1"/>
</dbReference>
<evidence type="ECO:0000256" key="3">
    <source>
        <dbReference type="ARBA" id="ARBA00025757"/>
    </source>
</evidence>
<dbReference type="InterPro" id="IPR035635">
    <property type="entry name" value="Ephexin-1_SH3"/>
</dbReference>
<dbReference type="CDD" id="cd20269">
    <property type="entry name" value="Complex1_LYR_LYRM9"/>
    <property type="match status" value="1"/>
</dbReference>
<feature type="domain" description="SH3" evidence="6">
    <location>
        <begin position="693"/>
        <end position="754"/>
    </location>
</feature>
<organism evidence="8 9">
    <name type="scientific">Channa striata</name>
    <name type="common">Snakehead murrel</name>
    <name type="synonym">Ophicephalus striatus</name>
    <dbReference type="NCBI Taxonomy" id="64152"/>
    <lineage>
        <taxon>Eukaryota</taxon>
        <taxon>Metazoa</taxon>
        <taxon>Chordata</taxon>
        <taxon>Craniata</taxon>
        <taxon>Vertebrata</taxon>
        <taxon>Euteleostomi</taxon>
        <taxon>Actinopterygii</taxon>
        <taxon>Neopterygii</taxon>
        <taxon>Teleostei</taxon>
        <taxon>Neoteleostei</taxon>
        <taxon>Acanthomorphata</taxon>
        <taxon>Anabantaria</taxon>
        <taxon>Anabantiformes</taxon>
        <taxon>Channoidei</taxon>
        <taxon>Channidae</taxon>
        <taxon>Channa</taxon>
    </lineage>
</organism>
<dbReference type="PROSITE" id="PS50002">
    <property type="entry name" value="SH3"/>
    <property type="match status" value="1"/>
</dbReference>
<dbReference type="EMBL" id="JAUPFM010000007">
    <property type="protein sequence ID" value="KAK2847577.1"/>
    <property type="molecule type" value="Genomic_DNA"/>
</dbReference>
<keyword evidence="2" id="KW-0344">Guanine-nucleotide releasing factor</keyword>
<dbReference type="InterPro" id="IPR008011">
    <property type="entry name" value="Complex1_LYR_dom"/>
</dbReference>
<proteinExistence type="inferred from homology"/>
<evidence type="ECO:0000256" key="1">
    <source>
        <dbReference type="ARBA" id="ARBA00022443"/>
    </source>
</evidence>
<dbReference type="SMART" id="SM00325">
    <property type="entry name" value="RhoGEF"/>
    <property type="match status" value="1"/>
</dbReference>
<dbReference type="PANTHER" id="PTHR12845">
    <property type="entry name" value="GUANINE NUCLEOTIDE EXCHANGE FACTOR"/>
    <property type="match status" value="1"/>
</dbReference>
<keyword evidence="9" id="KW-1185">Reference proteome</keyword>
<feature type="compositionally biased region" description="Polar residues" evidence="5">
    <location>
        <begin position="228"/>
        <end position="238"/>
    </location>
</feature>
<dbReference type="Gene3D" id="2.30.30.40">
    <property type="entry name" value="SH3 Domains"/>
    <property type="match status" value="1"/>
</dbReference>
<dbReference type="InterPro" id="IPR045291">
    <property type="entry name" value="Complex1_LYR_LYRM9"/>
</dbReference>
<feature type="compositionally biased region" description="Polar residues" evidence="5">
    <location>
        <begin position="794"/>
        <end position="815"/>
    </location>
</feature>
<feature type="region of interest" description="Disordered" evidence="5">
    <location>
        <begin position="41"/>
        <end position="185"/>
    </location>
</feature>